<keyword evidence="3" id="KW-1185">Reference proteome</keyword>
<organism evidence="2 3">
    <name type="scientific">Tulasnella calospora MUT 4182</name>
    <dbReference type="NCBI Taxonomy" id="1051891"/>
    <lineage>
        <taxon>Eukaryota</taxon>
        <taxon>Fungi</taxon>
        <taxon>Dikarya</taxon>
        <taxon>Basidiomycota</taxon>
        <taxon>Agaricomycotina</taxon>
        <taxon>Agaricomycetes</taxon>
        <taxon>Cantharellales</taxon>
        <taxon>Tulasnellaceae</taxon>
        <taxon>Tulasnella</taxon>
    </lineage>
</organism>
<dbReference type="InterPro" id="IPR019034">
    <property type="entry name" value="UPF0390"/>
</dbReference>
<reference evidence="3" key="2">
    <citation type="submission" date="2015-01" db="EMBL/GenBank/DDBJ databases">
        <title>Evolutionary Origins and Diversification of the Mycorrhizal Mutualists.</title>
        <authorList>
            <consortium name="DOE Joint Genome Institute"/>
            <consortium name="Mycorrhizal Genomics Consortium"/>
            <person name="Kohler A."/>
            <person name="Kuo A."/>
            <person name="Nagy L.G."/>
            <person name="Floudas D."/>
            <person name="Copeland A."/>
            <person name="Barry K.W."/>
            <person name="Cichocki N."/>
            <person name="Veneault-Fourrey C."/>
            <person name="LaButti K."/>
            <person name="Lindquist E.A."/>
            <person name="Lipzen A."/>
            <person name="Lundell T."/>
            <person name="Morin E."/>
            <person name="Murat C."/>
            <person name="Riley R."/>
            <person name="Ohm R."/>
            <person name="Sun H."/>
            <person name="Tunlid A."/>
            <person name="Henrissat B."/>
            <person name="Grigoriev I.V."/>
            <person name="Hibbett D.S."/>
            <person name="Martin F."/>
        </authorList>
    </citation>
    <scope>NUCLEOTIDE SEQUENCE [LARGE SCALE GENOMIC DNA]</scope>
    <source>
        <strain evidence="3">MUT 4182</strain>
    </source>
</reference>
<dbReference type="Pfam" id="PF09495">
    <property type="entry name" value="DUF2462"/>
    <property type="match status" value="1"/>
</dbReference>
<accession>A0A0C3Q8R7</accession>
<dbReference type="OrthoDB" id="5239630at2759"/>
<evidence type="ECO:0000313" key="2">
    <source>
        <dbReference type="EMBL" id="KIO20194.1"/>
    </source>
</evidence>
<evidence type="ECO:0000313" key="3">
    <source>
        <dbReference type="Proteomes" id="UP000054248"/>
    </source>
</evidence>
<name>A0A0C3Q8R7_9AGAM</name>
<dbReference type="HOGENOM" id="CLU_2544275_0_0_1"/>
<dbReference type="Proteomes" id="UP000054248">
    <property type="component" value="Unassembled WGS sequence"/>
</dbReference>
<dbReference type="EMBL" id="KN823183">
    <property type="protein sequence ID" value="KIO20194.1"/>
    <property type="molecule type" value="Genomic_DNA"/>
</dbReference>
<gene>
    <name evidence="2" type="ORF">M407DRAFT_245912</name>
</gene>
<feature type="region of interest" description="Disordered" evidence="1">
    <location>
        <begin position="1"/>
        <end position="29"/>
    </location>
</feature>
<feature type="region of interest" description="Disordered" evidence="1">
    <location>
        <begin position="63"/>
        <end position="83"/>
    </location>
</feature>
<dbReference type="AlphaFoldDB" id="A0A0C3Q8R7"/>
<feature type="compositionally biased region" description="Basic residues" evidence="1">
    <location>
        <begin position="8"/>
        <end position="29"/>
    </location>
</feature>
<proteinExistence type="predicted"/>
<protein>
    <submittedName>
        <fullName evidence="2">Uncharacterized protein</fullName>
    </submittedName>
</protein>
<reference evidence="2 3" key="1">
    <citation type="submission" date="2014-04" db="EMBL/GenBank/DDBJ databases">
        <authorList>
            <consortium name="DOE Joint Genome Institute"/>
            <person name="Kuo A."/>
            <person name="Girlanda M."/>
            <person name="Perotto S."/>
            <person name="Kohler A."/>
            <person name="Nagy L.G."/>
            <person name="Floudas D."/>
            <person name="Copeland A."/>
            <person name="Barry K.W."/>
            <person name="Cichocki N."/>
            <person name="Veneault-Fourrey C."/>
            <person name="LaButti K."/>
            <person name="Lindquist E.A."/>
            <person name="Lipzen A."/>
            <person name="Lundell T."/>
            <person name="Morin E."/>
            <person name="Murat C."/>
            <person name="Sun H."/>
            <person name="Tunlid A."/>
            <person name="Henrissat B."/>
            <person name="Grigoriev I.V."/>
            <person name="Hibbett D.S."/>
            <person name="Martin F."/>
            <person name="Nordberg H.P."/>
            <person name="Cantor M.N."/>
            <person name="Hua S.X."/>
        </authorList>
    </citation>
    <scope>NUCLEOTIDE SEQUENCE [LARGE SCALE GENOMIC DNA]</scope>
    <source>
        <strain evidence="2 3">MUT 4182</strain>
    </source>
</reference>
<sequence length="83" mass="9706">MVQGKTKLAQKQKTSNRHVRKDPKKGARVIPPKKHLAIQTAKIKKEPLRQDQQLHRTTGCFRSFQRQIDHPQAKPPAHRPQRF</sequence>
<evidence type="ECO:0000256" key="1">
    <source>
        <dbReference type="SAM" id="MobiDB-lite"/>
    </source>
</evidence>